<feature type="compositionally biased region" description="Polar residues" evidence="1">
    <location>
        <begin position="310"/>
        <end position="329"/>
    </location>
</feature>
<feature type="compositionally biased region" description="Basic and acidic residues" evidence="1">
    <location>
        <begin position="344"/>
        <end position="365"/>
    </location>
</feature>
<comment type="caution">
    <text evidence="3">The sequence shown here is derived from an EMBL/GenBank/DDBJ whole genome shotgun (WGS) entry which is preliminary data.</text>
</comment>
<feature type="compositionally biased region" description="Low complexity" evidence="1">
    <location>
        <begin position="135"/>
        <end position="144"/>
    </location>
</feature>
<keyword evidence="2" id="KW-1133">Transmembrane helix</keyword>
<gene>
    <name evidence="3" type="ORF">Dda_9336</name>
</gene>
<feature type="compositionally biased region" description="Basic residues" evidence="1">
    <location>
        <begin position="55"/>
        <end position="64"/>
    </location>
</feature>
<feature type="compositionally biased region" description="Acidic residues" evidence="1">
    <location>
        <begin position="170"/>
        <end position="186"/>
    </location>
</feature>
<evidence type="ECO:0000313" key="3">
    <source>
        <dbReference type="EMBL" id="KAJ6255877.1"/>
    </source>
</evidence>
<feature type="transmembrane region" description="Helical" evidence="2">
    <location>
        <begin position="6"/>
        <end position="24"/>
    </location>
</feature>
<proteinExistence type="predicted"/>
<dbReference type="AlphaFoldDB" id="A0AAD6NF84"/>
<keyword evidence="2" id="KW-0472">Membrane</keyword>
<accession>A0AAD6NF84</accession>
<feature type="compositionally biased region" description="Polar residues" evidence="1">
    <location>
        <begin position="289"/>
        <end position="299"/>
    </location>
</feature>
<dbReference type="Proteomes" id="UP001221413">
    <property type="component" value="Unassembled WGS sequence"/>
</dbReference>
<reference evidence="3" key="1">
    <citation type="submission" date="2023-01" db="EMBL/GenBank/DDBJ databases">
        <title>The chitinases involved in constricting ring structure development in the nematode-trapping fungus Drechslerella dactyloides.</title>
        <authorList>
            <person name="Wang R."/>
            <person name="Zhang L."/>
            <person name="Tang P."/>
            <person name="Li S."/>
            <person name="Liang L."/>
        </authorList>
    </citation>
    <scope>NUCLEOTIDE SEQUENCE</scope>
    <source>
        <strain evidence="3">YMF1.00031</strain>
    </source>
</reference>
<feature type="compositionally biased region" description="Polar residues" evidence="1">
    <location>
        <begin position="403"/>
        <end position="412"/>
    </location>
</feature>
<organism evidence="3 4">
    <name type="scientific">Drechslerella dactyloides</name>
    <name type="common">Nematode-trapping fungus</name>
    <name type="synonym">Arthrobotrys dactyloides</name>
    <dbReference type="NCBI Taxonomy" id="74499"/>
    <lineage>
        <taxon>Eukaryota</taxon>
        <taxon>Fungi</taxon>
        <taxon>Dikarya</taxon>
        <taxon>Ascomycota</taxon>
        <taxon>Pezizomycotina</taxon>
        <taxon>Orbiliomycetes</taxon>
        <taxon>Orbiliales</taxon>
        <taxon>Orbiliaceae</taxon>
        <taxon>Drechslerella</taxon>
    </lineage>
</organism>
<evidence type="ECO:0000313" key="4">
    <source>
        <dbReference type="Proteomes" id="UP001221413"/>
    </source>
</evidence>
<keyword evidence="2" id="KW-0812">Transmembrane</keyword>
<protein>
    <submittedName>
        <fullName evidence="3">Uncharacterized protein</fullName>
    </submittedName>
</protein>
<feature type="compositionally biased region" description="Low complexity" evidence="1">
    <location>
        <begin position="277"/>
        <end position="288"/>
    </location>
</feature>
<feature type="compositionally biased region" description="Low complexity" evidence="1">
    <location>
        <begin position="389"/>
        <end position="402"/>
    </location>
</feature>
<dbReference type="EMBL" id="JAQGDS010000017">
    <property type="protein sequence ID" value="KAJ6255877.1"/>
    <property type="molecule type" value="Genomic_DNA"/>
</dbReference>
<evidence type="ECO:0000256" key="2">
    <source>
        <dbReference type="SAM" id="Phobius"/>
    </source>
</evidence>
<feature type="region of interest" description="Disordered" evidence="1">
    <location>
        <begin position="35"/>
        <end position="444"/>
    </location>
</feature>
<name>A0AAD6NF84_DREDA</name>
<evidence type="ECO:0000256" key="1">
    <source>
        <dbReference type="SAM" id="MobiDB-lite"/>
    </source>
</evidence>
<keyword evidence="4" id="KW-1185">Reference proteome</keyword>
<feature type="compositionally biased region" description="Basic and acidic residues" evidence="1">
    <location>
        <begin position="233"/>
        <end position="270"/>
    </location>
</feature>
<feature type="compositionally biased region" description="Basic and acidic residues" evidence="1">
    <location>
        <begin position="119"/>
        <end position="134"/>
    </location>
</feature>
<sequence>MGVGMSTIVQWTVIVAVAGAYFLYSRKTAPLPVAQKASGARGKDGLLEETSSAGKGKKAVKKGGKQQNAASTSNDLQVPTLKLGSGDNDDETPTAASLEEDKGSLQRLASFKSGQTKVTKPEPKADKKKADKQTSKAAPAAAAAGKLTPVPVSPMLGAISSTSSTTGADGDIDEPDSVDEENPVDDMLEKTVGPSVMRITPGQDEFTTVTRKKGGQQSEKKEGLTSLQKKNQKKNEMKKELKKQDKEDQLKRLEAHKREQRLAREAEAAKHPKKNQAAAPSSSAWSGSNTPLAGSNGQNAVPAAGLLDTFDSSASANSRSGITPSSSDFDSGFPLSDAIPEEFLAEHHAAQRELPLENEWVEVKSRQKNKKKPAQESETDSDAYQNLTASASSAARAGLSAATTPSANQPVSQAKPKKTFTEEDLKIPGMPPNKNSDGWDAHVW</sequence>
<feature type="compositionally biased region" description="Low complexity" evidence="1">
    <location>
        <begin position="157"/>
        <end position="169"/>
    </location>
</feature>